<reference evidence="1" key="1">
    <citation type="submission" date="2025-09" db="UniProtKB">
        <authorList>
            <consortium name="EnsemblPlants"/>
        </authorList>
    </citation>
    <scope>IDENTIFICATION</scope>
</reference>
<evidence type="ECO:0000313" key="2">
    <source>
        <dbReference type="Proteomes" id="UP001732700"/>
    </source>
</evidence>
<organism evidence="1 2">
    <name type="scientific">Avena sativa</name>
    <name type="common">Oat</name>
    <dbReference type="NCBI Taxonomy" id="4498"/>
    <lineage>
        <taxon>Eukaryota</taxon>
        <taxon>Viridiplantae</taxon>
        <taxon>Streptophyta</taxon>
        <taxon>Embryophyta</taxon>
        <taxon>Tracheophyta</taxon>
        <taxon>Spermatophyta</taxon>
        <taxon>Magnoliopsida</taxon>
        <taxon>Liliopsida</taxon>
        <taxon>Poales</taxon>
        <taxon>Poaceae</taxon>
        <taxon>BOP clade</taxon>
        <taxon>Pooideae</taxon>
        <taxon>Poodae</taxon>
        <taxon>Poeae</taxon>
        <taxon>Poeae Chloroplast Group 1 (Aveneae type)</taxon>
        <taxon>Aveninae</taxon>
        <taxon>Avena</taxon>
    </lineage>
</organism>
<name>A0ACD6AUD0_AVESA</name>
<keyword evidence="2" id="KW-1185">Reference proteome</keyword>
<evidence type="ECO:0000313" key="1">
    <source>
        <dbReference type="EnsemblPlants" id="AVESA.00010b.r2.UnG1460510.1.CDS"/>
    </source>
</evidence>
<dbReference type="EnsemblPlants" id="AVESA.00010b.r2.UnG1460510.1">
    <property type="protein sequence ID" value="AVESA.00010b.r2.UnG1460510.1.CDS"/>
    <property type="gene ID" value="AVESA.00010b.r2.UnG1460510"/>
</dbReference>
<accession>A0ACD6AUD0</accession>
<dbReference type="Proteomes" id="UP001732700">
    <property type="component" value="Unassembled WGS sequence"/>
</dbReference>
<sequence length="136" mass="15676">MDDRQRPFIGATSRAPDGRRAIWTALWGCPAPPKVCIFAWKLASNALATWENKCKRNLEITNICPICGVEREDSFHALCRCPLATSLWRTMAEIWPLPELSTIDNTTSEWILHLLVGKTELERTRILMLLWRIWTV</sequence>
<proteinExistence type="predicted"/>
<protein>
    <submittedName>
        <fullName evidence="1">Uncharacterized protein</fullName>
    </submittedName>
</protein>